<feature type="non-terminal residue" evidence="6">
    <location>
        <position position="1"/>
    </location>
</feature>
<dbReference type="InParanoid" id="A0A7E5WII8"/>
<gene>
    <name evidence="6" type="primary">LOC113502699</name>
</gene>
<dbReference type="OrthoDB" id="823504at2759"/>
<dbReference type="GO" id="GO:0020037">
    <property type="term" value="F:heme binding"/>
    <property type="evidence" value="ECO:0007669"/>
    <property type="project" value="InterPro"/>
</dbReference>
<name>A0A7E5WII8_TRINI</name>
<keyword evidence="2" id="KW-0964">Secreted</keyword>
<proteinExistence type="predicted"/>
<dbReference type="KEGG" id="tnl:113502699"/>
<keyword evidence="3" id="KW-0560">Oxidoreductase</keyword>
<dbReference type="InterPro" id="IPR037120">
    <property type="entry name" value="Haem_peroxidase_sf_animal"/>
</dbReference>
<dbReference type="PANTHER" id="PTHR11475">
    <property type="entry name" value="OXIDASE/PEROXIDASE"/>
    <property type="match status" value="1"/>
</dbReference>
<dbReference type="InterPro" id="IPR019791">
    <property type="entry name" value="Haem_peroxidase_animal"/>
</dbReference>
<dbReference type="GO" id="GO:0006979">
    <property type="term" value="P:response to oxidative stress"/>
    <property type="evidence" value="ECO:0007669"/>
    <property type="project" value="InterPro"/>
</dbReference>
<dbReference type="Gene3D" id="1.10.640.10">
    <property type="entry name" value="Haem peroxidase domain superfamily, animal type"/>
    <property type="match status" value="1"/>
</dbReference>
<evidence type="ECO:0000256" key="2">
    <source>
        <dbReference type="ARBA" id="ARBA00022525"/>
    </source>
</evidence>
<keyword evidence="3" id="KW-0575">Peroxidase</keyword>
<dbReference type="Proteomes" id="UP000322000">
    <property type="component" value="Chromosome 17"/>
</dbReference>
<evidence type="ECO:0000313" key="6">
    <source>
        <dbReference type="RefSeq" id="XP_026740152.1"/>
    </source>
</evidence>
<sequence>FFFPFFFTLYNKFVYVAFKCFSFSYRICTVNIKPCDPEEWKRLDGSCNNLEYPSVGTHRTPTTRLLPPILNPNYEPADTVSGAPFPVARRIRCELLSEGKASDLTTTQLLSYFLLSATHDINSLDDFYNYIIHILHCCEPEGQNDYMCTPQRIPVDDPVHRYSGVSCMNLTRPMSYQTHGCLENGTTFVRVRSNLLTSFHSRREKANKNPELVHLHIVYPFLGIM</sequence>
<dbReference type="GO" id="GO:0005576">
    <property type="term" value="C:extracellular region"/>
    <property type="evidence" value="ECO:0007669"/>
    <property type="project" value="UniProtKB-SubCell"/>
</dbReference>
<dbReference type="PROSITE" id="PS50292">
    <property type="entry name" value="PEROXIDASE_3"/>
    <property type="match status" value="1"/>
</dbReference>
<dbReference type="GeneID" id="113502699"/>
<keyword evidence="5" id="KW-1185">Reference proteome</keyword>
<dbReference type="InterPro" id="IPR010255">
    <property type="entry name" value="Haem_peroxidase_sf"/>
</dbReference>
<dbReference type="RefSeq" id="XP_026740152.1">
    <property type="nucleotide sequence ID" value="XM_026884351.1"/>
</dbReference>
<dbReference type="Pfam" id="PF03098">
    <property type="entry name" value="An_peroxidase"/>
    <property type="match status" value="1"/>
</dbReference>
<dbReference type="SUPFAM" id="SSF48113">
    <property type="entry name" value="Heme-dependent peroxidases"/>
    <property type="match status" value="1"/>
</dbReference>
<evidence type="ECO:0000256" key="3">
    <source>
        <dbReference type="ARBA" id="ARBA00022559"/>
    </source>
</evidence>
<organism evidence="5 6">
    <name type="scientific">Trichoplusia ni</name>
    <name type="common">Cabbage looper</name>
    <dbReference type="NCBI Taxonomy" id="7111"/>
    <lineage>
        <taxon>Eukaryota</taxon>
        <taxon>Metazoa</taxon>
        <taxon>Ecdysozoa</taxon>
        <taxon>Arthropoda</taxon>
        <taxon>Hexapoda</taxon>
        <taxon>Insecta</taxon>
        <taxon>Pterygota</taxon>
        <taxon>Neoptera</taxon>
        <taxon>Endopterygota</taxon>
        <taxon>Lepidoptera</taxon>
        <taxon>Glossata</taxon>
        <taxon>Ditrysia</taxon>
        <taxon>Noctuoidea</taxon>
        <taxon>Noctuidae</taxon>
        <taxon>Plusiinae</taxon>
        <taxon>Trichoplusia</taxon>
    </lineage>
</organism>
<evidence type="ECO:0000256" key="4">
    <source>
        <dbReference type="ARBA" id="ARBA00023180"/>
    </source>
</evidence>
<dbReference type="PANTHER" id="PTHR11475:SF4">
    <property type="entry name" value="CHORION PEROXIDASE"/>
    <property type="match status" value="1"/>
</dbReference>
<keyword evidence="4" id="KW-0325">Glycoprotein</keyword>
<evidence type="ECO:0000256" key="1">
    <source>
        <dbReference type="ARBA" id="ARBA00004613"/>
    </source>
</evidence>
<protein>
    <submittedName>
        <fullName evidence="6">Peroxidase-like</fullName>
    </submittedName>
</protein>
<comment type="subcellular location">
    <subcellularLocation>
        <location evidence="1">Secreted</location>
    </subcellularLocation>
</comment>
<reference evidence="6" key="1">
    <citation type="submission" date="2025-08" db="UniProtKB">
        <authorList>
            <consortium name="RefSeq"/>
        </authorList>
    </citation>
    <scope>IDENTIFICATION</scope>
</reference>
<dbReference type="GO" id="GO:0004601">
    <property type="term" value="F:peroxidase activity"/>
    <property type="evidence" value="ECO:0007669"/>
    <property type="project" value="UniProtKB-KW"/>
</dbReference>
<dbReference type="AlphaFoldDB" id="A0A7E5WII8"/>
<evidence type="ECO:0000313" key="5">
    <source>
        <dbReference type="Proteomes" id="UP000322000"/>
    </source>
</evidence>
<accession>A0A7E5WII8</accession>